<dbReference type="SMART" id="SM00418">
    <property type="entry name" value="HTH_ARSR"/>
    <property type="match status" value="1"/>
</dbReference>
<dbReference type="STRING" id="1219058.AOA14_05855"/>
<organism evidence="2 3">
    <name type="scientific">Sphingopyxis terrae subsp. terrae NBRC 15098</name>
    <dbReference type="NCBI Taxonomy" id="1219058"/>
    <lineage>
        <taxon>Bacteria</taxon>
        <taxon>Pseudomonadati</taxon>
        <taxon>Pseudomonadota</taxon>
        <taxon>Alphaproteobacteria</taxon>
        <taxon>Sphingomonadales</taxon>
        <taxon>Sphingomonadaceae</taxon>
        <taxon>Sphingopyxis</taxon>
    </lineage>
</organism>
<protein>
    <submittedName>
        <fullName evidence="2">ArsR family transcriptional regulator</fullName>
    </submittedName>
</protein>
<dbReference type="PROSITE" id="PS50987">
    <property type="entry name" value="HTH_ARSR_2"/>
    <property type="match status" value="1"/>
</dbReference>
<dbReference type="RefSeq" id="WP_062901132.1">
    <property type="nucleotide sequence ID" value="NZ_CP013342.1"/>
</dbReference>
<dbReference type="Pfam" id="PF12840">
    <property type="entry name" value="HTH_20"/>
    <property type="match status" value="1"/>
</dbReference>
<evidence type="ECO:0000313" key="3">
    <source>
        <dbReference type="Proteomes" id="UP000076234"/>
    </source>
</evidence>
<dbReference type="InterPro" id="IPR036390">
    <property type="entry name" value="WH_DNA-bd_sf"/>
</dbReference>
<sequence>MSTIRPDAPIAPEPAMIDGIFRALADPTRRQVLERLGERPASVSELAAHHPMALPSFLAHLKVLEGCGLVHSRKLGRVRTYSLAPDRLRLAEDWLATQRRLWEGRLDRMDAYLLSLKNKKETFE</sequence>
<dbReference type="InterPro" id="IPR011991">
    <property type="entry name" value="ArsR-like_HTH"/>
</dbReference>
<dbReference type="Proteomes" id="UP000076234">
    <property type="component" value="Chromosome"/>
</dbReference>
<dbReference type="AlphaFoldDB" id="A0A142VXW0"/>
<reference evidence="3" key="1">
    <citation type="submission" date="2015-11" db="EMBL/GenBank/DDBJ databases">
        <title>Complete genome sequence of a polyethylene glycol-degrading strain Sphingopyxis terrae strain 203-1 (NBRC 15098).</title>
        <authorList>
            <person name="Yoshiyuki O."/>
            <person name="Shouta N."/>
            <person name="Nagata Y."/>
            <person name="Numata M."/>
            <person name="Tsuchikane K."/>
            <person name="Hosoyama A."/>
            <person name="Yamazoe A."/>
            <person name="Tsuda M."/>
            <person name="Fujita N."/>
            <person name="Kawai F."/>
        </authorList>
    </citation>
    <scope>NUCLEOTIDE SEQUENCE [LARGE SCALE GENOMIC DNA]</scope>
    <source>
        <strain evidence="3">203-1</strain>
    </source>
</reference>
<dbReference type="EMBL" id="CP013342">
    <property type="protein sequence ID" value="AMU94127.1"/>
    <property type="molecule type" value="Genomic_DNA"/>
</dbReference>
<reference evidence="2 3" key="2">
    <citation type="journal article" date="2016" name="Genome Announc.">
        <title>Complete Genome Sequence of Sphingopyxis terrae Strain 203-1 (NBRC 111660), a Polyethylene Glycol Degrader.</title>
        <authorList>
            <person name="Ohtsubo Y."/>
            <person name="Nonoyama S."/>
            <person name="Nagata Y."/>
            <person name="Numata M."/>
            <person name="Tsuchikane K."/>
            <person name="Hosoyama A."/>
            <person name="Yamazoe A."/>
            <person name="Tsuda M."/>
            <person name="Fujita N."/>
            <person name="Kawai F."/>
        </authorList>
    </citation>
    <scope>NUCLEOTIDE SEQUENCE [LARGE SCALE GENOMIC DNA]</scope>
    <source>
        <strain evidence="2 3">203-1</strain>
    </source>
</reference>
<dbReference type="GO" id="GO:0003700">
    <property type="term" value="F:DNA-binding transcription factor activity"/>
    <property type="evidence" value="ECO:0007669"/>
    <property type="project" value="InterPro"/>
</dbReference>
<evidence type="ECO:0000313" key="2">
    <source>
        <dbReference type="EMBL" id="AMU94127.1"/>
    </source>
</evidence>
<gene>
    <name evidence="2" type="ORF">AOA14_05855</name>
</gene>
<name>A0A142VXW0_9SPHN</name>
<dbReference type="InterPro" id="IPR001845">
    <property type="entry name" value="HTH_ArsR_DNA-bd_dom"/>
</dbReference>
<dbReference type="SUPFAM" id="SSF46785">
    <property type="entry name" value="Winged helix' DNA-binding domain"/>
    <property type="match status" value="1"/>
</dbReference>
<accession>A0A142VXW0</accession>
<proteinExistence type="predicted"/>
<dbReference type="CDD" id="cd00090">
    <property type="entry name" value="HTH_ARSR"/>
    <property type="match status" value="1"/>
</dbReference>
<dbReference type="PANTHER" id="PTHR38600">
    <property type="entry name" value="TRANSCRIPTIONAL REGULATORY PROTEIN"/>
    <property type="match status" value="1"/>
</dbReference>
<dbReference type="KEGG" id="ster:AOA14_05855"/>
<dbReference type="Gene3D" id="1.10.10.10">
    <property type="entry name" value="Winged helix-like DNA-binding domain superfamily/Winged helix DNA-binding domain"/>
    <property type="match status" value="1"/>
</dbReference>
<feature type="domain" description="HTH arsR-type" evidence="1">
    <location>
        <begin position="10"/>
        <end position="103"/>
    </location>
</feature>
<evidence type="ECO:0000259" key="1">
    <source>
        <dbReference type="PROSITE" id="PS50987"/>
    </source>
</evidence>
<dbReference type="PANTHER" id="PTHR38600:SF2">
    <property type="entry name" value="SLL0088 PROTEIN"/>
    <property type="match status" value="1"/>
</dbReference>
<dbReference type="InterPro" id="IPR036388">
    <property type="entry name" value="WH-like_DNA-bd_sf"/>
</dbReference>
<dbReference type="PRINTS" id="PR00778">
    <property type="entry name" value="HTHARSR"/>
</dbReference>
<dbReference type="NCBIfam" id="NF033788">
    <property type="entry name" value="HTH_metalloreg"/>
    <property type="match status" value="1"/>
</dbReference>